<dbReference type="Gene3D" id="2.30.30.40">
    <property type="entry name" value="SH3 Domains"/>
    <property type="match status" value="1"/>
</dbReference>
<proteinExistence type="predicted"/>
<name>A0ABP0LP09_9DINO</name>
<dbReference type="SUPFAM" id="SSF159034">
    <property type="entry name" value="Mib/herc2 domain-like"/>
    <property type="match status" value="1"/>
</dbReference>
<sequence>MVKAHIREDGGFDKVNGKVRSTLMDWIQQQLLSFLDEQPEATDFLRTAGLSVDRLEAQGIQTLEAVGDRLLQAKLHKWGLAPHLFEGRSEEEVRRDRRIEESLPTQEDKKKFRHLRQEILAGEAVVEELVALEMLVSRGSDWCYDADSDDDLTPEDGGPQGVGRVVAWHSRSGEKVGAIQIPRSGWVKVQWQVTGYTRSYRMGTSEYALAELVFAAIPDQEEKTLKEVPKGEIQLHHLRCSFGYKCGTRWAHYALFDNRPEACEKVAALKPGDVVEDRDGDRSVCIGLKYNADKKKVDLWFHCEGRDGAGLFTHADHNVSLRRVSHKRVQEANRKEVEGASDGEIDHDEREWVGQNLKPTLRYLSKSGQVLHFDVRDEMVRKFKMPYKSGDVLVDKADGEKMTCIGVASDPMRKLATQHGRRRGRRVTGSVAELWFHVETSDGAGLSPKMHKALSRFRVLRNEPVVEMLGAASSRDSWDAETAVGLLQSLQGSLQCDYCFPRGAGEHSTPDWFDVREDLVENVVGFKPGTVLNIRGTPPGTRLTLIGFRTDPDNGEVGVWWHHEDFERVHAGAGMVPGWEHMRQMMRDTGERVNLDELKQRIAGKRPTLGRILASPLLWLPGKTDRAEPMSLRAHGPPAAHRISGRSTNEVLQLLTGRGGTACGTCMCLRGAHQEVPTDLWVQEAWADTVLMPWNSSGFKVVGRLAKSIHGEVHFVKDDTGTAYVAKVLSFLSKLKCSENHIVEMFGSFEAIALFDVASLYLITAYCEEGDLFERVAYGDPLGEAEKKRYVGDILRGVEPLGHLTSHERSVLLQKGNCVLIDFRQVPKALPYRCGAESLGARSFNALASVRQPCRQWKVGLALPHLLAMTSDILSDRWPACFSNGEEPPEVLRAHQVTRIILGLYLLQIEAARPDGDLAGLMTLDQAEMKRVSDDIKNGNLDAAAASKIHIGLQDSQEREAEQEVPRPHPALLQARTPWQFAAAVPLRSWLRSHQCAAVE</sequence>
<accession>A0ABP0LP09</accession>
<organism evidence="1 2">
    <name type="scientific">Durusdinium trenchii</name>
    <dbReference type="NCBI Taxonomy" id="1381693"/>
    <lineage>
        <taxon>Eukaryota</taxon>
        <taxon>Sar</taxon>
        <taxon>Alveolata</taxon>
        <taxon>Dinophyceae</taxon>
        <taxon>Suessiales</taxon>
        <taxon>Symbiodiniaceae</taxon>
        <taxon>Durusdinium</taxon>
    </lineage>
</organism>
<dbReference type="SUPFAM" id="SSF56112">
    <property type="entry name" value="Protein kinase-like (PK-like)"/>
    <property type="match status" value="1"/>
</dbReference>
<comment type="caution">
    <text evidence="1">The sequence shown here is derived from an EMBL/GenBank/DDBJ whole genome shotgun (WGS) entry which is preliminary data.</text>
</comment>
<dbReference type="InterPro" id="IPR037252">
    <property type="entry name" value="Mib_Herc2_sf"/>
</dbReference>
<evidence type="ECO:0000313" key="1">
    <source>
        <dbReference type="EMBL" id="CAK9040948.1"/>
    </source>
</evidence>
<gene>
    <name evidence="1" type="ORF">CCMP2556_LOCUS22005</name>
</gene>
<dbReference type="Gene3D" id="1.10.510.10">
    <property type="entry name" value="Transferase(Phosphotransferase) domain 1"/>
    <property type="match status" value="1"/>
</dbReference>
<reference evidence="1 2" key="1">
    <citation type="submission" date="2024-02" db="EMBL/GenBank/DDBJ databases">
        <authorList>
            <person name="Chen Y."/>
            <person name="Shah S."/>
            <person name="Dougan E. K."/>
            <person name="Thang M."/>
            <person name="Chan C."/>
        </authorList>
    </citation>
    <scope>NUCLEOTIDE SEQUENCE [LARGE SCALE GENOMIC DNA]</scope>
</reference>
<dbReference type="Proteomes" id="UP001642484">
    <property type="component" value="Unassembled WGS sequence"/>
</dbReference>
<evidence type="ECO:0000313" key="2">
    <source>
        <dbReference type="Proteomes" id="UP001642484"/>
    </source>
</evidence>
<dbReference type="EMBL" id="CAXAMN010013448">
    <property type="protein sequence ID" value="CAK9040948.1"/>
    <property type="molecule type" value="Genomic_DNA"/>
</dbReference>
<keyword evidence="2" id="KW-1185">Reference proteome</keyword>
<protein>
    <submittedName>
        <fullName evidence="1">Uncharacterized protein</fullName>
    </submittedName>
</protein>
<dbReference type="InterPro" id="IPR011009">
    <property type="entry name" value="Kinase-like_dom_sf"/>
</dbReference>